<name>E5YBD4_BILW3</name>
<keyword evidence="12" id="KW-1185">Reference proteome</keyword>
<keyword evidence="6 10" id="KW-1133">Transmembrane helix</keyword>
<dbReference type="RefSeq" id="WP_016360597.1">
    <property type="nucleotide sequence ID" value="NZ_KE150238.1"/>
</dbReference>
<feature type="transmembrane region" description="Helical" evidence="10">
    <location>
        <begin position="247"/>
        <end position="273"/>
    </location>
</feature>
<evidence type="ECO:0000256" key="2">
    <source>
        <dbReference type="ARBA" id="ARBA00022448"/>
    </source>
</evidence>
<gene>
    <name evidence="11" type="ORF">HMPREF0179_03507</name>
</gene>
<feature type="transmembrane region" description="Helical" evidence="10">
    <location>
        <begin position="208"/>
        <end position="226"/>
    </location>
</feature>
<dbReference type="PANTHER" id="PTHR43298">
    <property type="entry name" value="MULTIDRUG RESISTANCE PROTEIN NORM-RELATED"/>
    <property type="match status" value="1"/>
</dbReference>
<dbReference type="InterPro" id="IPR050222">
    <property type="entry name" value="MATE_MdtK"/>
</dbReference>
<dbReference type="InterPro" id="IPR002528">
    <property type="entry name" value="MATE_fam"/>
</dbReference>
<feature type="transmembrane region" description="Helical" evidence="10">
    <location>
        <begin position="168"/>
        <end position="188"/>
    </location>
</feature>
<dbReference type="CDD" id="cd13131">
    <property type="entry name" value="MATE_NorM_like"/>
    <property type="match status" value="1"/>
</dbReference>
<evidence type="ECO:0000256" key="7">
    <source>
        <dbReference type="ARBA" id="ARBA00023065"/>
    </source>
</evidence>
<evidence type="ECO:0000256" key="4">
    <source>
        <dbReference type="ARBA" id="ARBA00022475"/>
    </source>
</evidence>
<protein>
    <recommendedName>
        <fullName evidence="9">Multidrug-efflux transporter</fullName>
    </recommendedName>
</protein>
<keyword evidence="2" id="KW-0813">Transport</keyword>
<feature type="transmembrane region" description="Helical" evidence="10">
    <location>
        <begin position="428"/>
        <end position="447"/>
    </location>
</feature>
<evidence type="ECO:0000256" key="8">
    <source>
        <dbReference type="ARBA" id="ARBA00023136"/>
    </source>
</evidence>
<evidence type="ECO:0000256" key="10">
    <source>
        <dbReference type="SAM" id="Phobius"/>
    </source>
</evidence>
<feature type="transmembrane region" description="Helical" evidence="10">
    <location>
        <begin position="357"/>
        <end position="375"/>
    </location>
</feature>
<reference evidence="11 12" key="2">
    <citation type="submission" date="2013-04" db="EMBL/GenBank/DDBJ databases">
        <title>The Genome Sequence of Bilophila wadsworthia 3_1_6.</title>
        <authorList>
            <consortium name="The Broad Institute Genomics Platform"/>
            <person name="Earl A."/>
            <person name="Ward D."/>
            <person name="Feldgarden M."/>
            <person name="Gevers D."/>
            <person name="Sibley C."/>
            <person name="Strauss J."/>
            <person name="Allen-Vercoe E."/>
            <person name="Walker B."/>
            <person name="Young S."/>
            <person name="Zeng Q."/>
            <person name="Gargeya S."/>
            <person name="Fitzgerald M."/>
            <person name="Haas B."/>
            <person name="Abouelleil A."/>
            <person name="Allen A.W."/>
            <person name="Alvarado L."/>
            <person name="Arachchi H.M."/>
            <person name="Berlin A.M."/>
            <person name="Chapman S.B."/>
            <person name="Gainer-Dewar J."/>
            <person name="Goldberg J."/>
            <person name="Griggs A."/>
            <person name="Gujja S."/>
            <person name="Hansen M."/>
            <person name="Howarth C."/>
            <person name="Imamovic A."/>
            <person name="Ireland A."/>
            <person name="Larimer J."/>
            <person name="McCowan C."/>
            <person name="Murphy C."/>
            <person name="Pearson M."/>
            <person name="Poon T.W."/>
            <person name="Priest M."/>
            <person name="Roberts A."/>
            <person name="Saif S."/>
            <person name="Shea T."/>
            <person name="Sisk P."/>
            <person name="Sykes S."/>
            <person name="Wortman J."/>
            <person name="Nusbaum C."/>
            <person name="Birren B."/>
        </authorList>
    </citation>
    <scope>NUCLEOTIDE SEQUENCE [LARGE SCALE GENOMIC DNA]</scope>
    <source>
        <strain evidence="11 12">3_1_6</strain>
    </source>
</reference>
<dbReference type="PIRSF" id="PIRSF006603">
    <property type="entry name" value="DinF"/>
    <property type="match status" value="1"/>
</dbReference>
<feature type="transmembrane region" description="Helical" evidence="10">
    <location>
        <begin position="55"/>
        <end position="79"/>
    </location>
</feature>
<feature type="transmembrane region" description="Helical" evidence="10">
    <location>
        <begin position="285"/>
        <end position="306"/>
    </location>
</feature>
<organism evidence="11 12">
    <name type="scientific">Bilophila wadsworthia (strain 3_1_6)</name>
    <dbReference type="NCBI Taxonomy" id="563192"/>
    <lineage>
        <taxon>Bacteria</taxon>
        <taxon>Pseudomonadati</taxon>
        <taxon>Thermodesulfobacteriota</taxon>
        <taxon>Desulfovibrionia</taxon>
        <taxon>Desulfovibrionales</taxon>
        <taxon>Desulfovibrionaceae</taxon>
        <taxon>Bilophila</taxon>
    </lineage>
</organism>
<dbReference type="GeneID" id="78085121"/>
<dbReference type="Proteomes" id="UP000006034">
    <property type="component" value="Unassembled WGS sequence"/>
</dbReference>
<feature type="transmembrane region" description="Helical" evidence="10">
    <location>
        <begin position="139"/>
        <end position="156"/>
    </location>
</feature>
<keyword evidence="4" id="KW-1003">Cell membrane</keyword>
<keyword evidence="3" id="KW-0050">Antiport</keyword>
<dbReference type="HOGENOM" id="CLU_012893_6_0_7"/>
<dbReference type="AlphaFoldDB" id="E5YBD4"/>
<dbReference type="InterPro" id="IPR048279">
    <property type="entry name" value="MdtK-like"/>
</dbReference>
<dbReference type="GO" id="GO:0005886">
    <property type="term" value="C:plasma membrane"/>
    <property type="evidence" value="ECO:0007669"/>
    <property type="project" value="UniProtKB-SubCell"/>
</dbReference>
<evidence type="ECO:0000256" key="5">
    <source>
        <dbReference type="ARBA" id="ARBA00022692"/>
    </source>
</evidence>
<comment type="caution">
    <text evidence="11">The sequence shown here is derived from an EMBL/GenBank/DDBJ whole genome shotgun (WGS) entry which is preliminary data.</text>
</comment>
<evidence type="ECO:0000313" key="11">
    <source>
        <dbReference type="EMBL" id="EFV42696.2"/>
    </source>
</evidence>
<dbReference type="GO" id="GO:0006811">
    <property type="term" value="P:monoatomic ion transport"/>
    <property type="evidence" value="ECO:0007669"/>
    <property type="project" value="UniProtKB-KW"/>
</dbReference>
<evidence type="ECO:0000256" key="6">
    <source>
        <dbReference type="ARBA" id="ARBA00022989"/>
    </source>
</evidence>
<dbReference type="GO" id="GO:0042910">
    <property type="term" value="F:xenobiotic transmembrane transporter activity"/>
    <property type="evidence" value="ECO:0007669"/>
    <property type="project" value="InterPro"/>
</dbReference>
<keyword evidence="8 10" id="KW-0472">Membrane</keyword>
<dbReference type="EMBL" id="ADCP02000001">
    <property type="protein sequence ID" value="EFV42696.2"/>
    <property type="molecule type" value="Genomic_DNA"/>
</dbReference>
<feature type="transmembrane region" description="Helical" evidence="10">
    <location>
        <begin position="395"/>
        <end position="416"/>
    </location>
</feature>
<evidence type="ECO:0000313" key="12">
    <source>
        <dbReference type="Proteomes" id="UP000006034"/>
    </source>
</evidence>
<dbReference type="eggNOG" id="COG0534">
    <property type="taxonomic scope" value="Bacteria"/>
</dbReference>
<dbReference type="NCBIfam" id="TIGR00797">
    <property type="entry name" value="matE"/>
    <property type="match status" value="1"/>
</dbReference>
<proteinExistence type="predicted"/>
<dbReference type="OrthoDB" id="9805232at2"/>
<sequence length="468" mass="50585">MSTKRRAYLTEMKTQLTLAVPALLAQIAMISMGFVDMVMTGRVGAVDMAAVALAGSLWVPLVLFGQGLLLAVTPCVAQLRGAGSMRSGEHMQGVGHVMRQGIWMALFISVPLILIVYLVSFHLADMGVEGALGLMTGQYLRAIIWGAPAYLLFVALRCGMEGMALMRPAMFAGFMGLLINIPCNYILIFGKLGLPALGGPGTGVATAIVYWVMFLTMVVYVCRHTYLRELMTWRVWEIPVWATLKKLAGIGFPGALAMLFEVTLFAAVALLIAPLGAIQVAGHQVALNFSSLLFMVPLSIGTAATIRTGFALGRKSVEAVRVASRSSWLLACMAACFTALVTILWRHQIAAVYNTDPVVLGLASHLLLFAATYQITDAVQVVSVGILRGYNDTRAILCVTLISYWVFALPVGYTLGRTHLWGDPLGPQGFWTAFIVGVSIAAVLLVIRVRVLERRLLSGFDRIRVMEG</sequence>
<reference evidence="11 12" key="1">
    <citation type="submission" date="2010-10" db="EMBL/GenBank/DDBJ databases">
        <authorList>
            <consortium name="The Broad Institute Genome Sequencing Platform"/>
            <person name="Ward D."/>
            <person name="Earl A."/>
            <person name="Feldgarden M."/>
            <person name="Young S.K."/>
            <person name="Gargeya S."/>
            <person name="Zeng Q."/>
            <person name="Alvarado L."/>
            <person name="Berlin A."/>
            <person name="Bochicchio J."/>
            <person name="Chapman S.B."/>
            <person name="Chen Z."/>
            <person name="Freedman E."/>
            <person name="Gellesch M."/>
            <person name="Goldberg J."/>
            <person name="Griggs A."/>
            <person name="Gujja S."/>
            <person name="Heilman E."/>
            <person name="Heiman D."/>
            <person name="Howarth C."/>
            <person name="Mehta T."/>
            <person name="Neiman D."/>
            <person name="Pearson M."/>
            <person name="Roberts A."/>
            <person name="Saif S."/>
            <person name="Shea T."/>
            <person name="Shenoy N."/>
            <person name="Sisk P."/>
            <person name="Stolte C."/>
            <person name="Sykes S."/>
            <person name="White J."/>
            <person name="Yandava C."/>
            <person name="Allen-Vercoe E."/>
            <person name="Sibley C."/>
            <person name="Ambrose C.E."/>
            <person name="Strauss J."/>
            <person name="Daigneault M."/>
            <person name="Haas B."/>
            <person name="Nusbaum C."/>
            <person name="Birren B."/>
        </authorList>
    </citation>
    <scope>NUCLEOTIDE SEQUENCE [LARGE SCALE GENOMIC DNA]</scope>
    <source>
        <strain evidence="11 12">3_1_6</strain>
    </source>
</reference>
<feature type="transmembrane region" description="Helical" evidence="10">
    <location>
        <begin position="100"/>
        <end position="119"/>
    </location>
</feature>
<evidence type="ECO:0000256" key="3">
    <source>
        <dbReference type="ARBA" id="ARBA00022449"/>
    </source>
</evidence>
<feature type="transmembrane region" description="Helical" evidence="10">
    <location>
        <begin position="327"/>
        <end position="345"/>
    </location>
</feature>
<dbReference type="STRING" id="563192.HMPREF0179_03507"/>
<accession>E5YBD4</accession>
<dbReference type="GO" id="GO:0015297">
    <property type="term" value="F:antiporter activity"/>
    <property type="evidence" value="ECO:0007669"/>
    <property type="project" value="UniProtKB-KW"/>
</dbReference>
<evidence type="ECO:0000256" key="9">
    <source>
        <dbReference type="ARBA" id="ARBA00031636"/>
    </source>
</evidence>
<dbReference type="PANTHER" id="PTHR43298:SF2">
    <property type="entry name" value="FMN_FAD EXPORTER YEEO-RELATED"/>
    <property type="match status" value="1"/>
</dbReference>
<keyword evidence="7" id="KW-0406">Ion transport</keyword>
<evidence type="ECO:0000256" key="1">
    <source>
        <dbReference type="ARBA" id="ARBA00004651"/>
    </source>
</evidence>
<comment type="subcellular location">
    <subcellularLocation>
        <location evidence="1">Cell membrane</location>
        <topology evidence="1">Multi-pass membrane protein</topology>
    </subcellularLocation>
</comment>
<keyword evidence="5 10" id="KW-0812">Transmembrane</keyword>
<dbReference type="Pfam" id="PF01554">
    <property type="entry name" value="MatE"/>
    <property type="match status" value="2"/>
</dbReference>